<dbReference type="RefSeq" id="WP_125127069.1">
    <property type="nucleotide sequence ID" value="NZ_RHJS01000002.1"/>
</dbReference>
<evidence type="ECO:0000259" key="4">
    <source>
        <dbReference type="Pfam" id="PF00535"/>
    </source>
</evidence>
<dbReference type="SUPFAM" id="SSF46785">
    <property type="entry name" value="Winged helix' DNA-binding domain"/>
    <property type="match status" value="1"/>
</dbReference>
<dbReference type="PANTHER" id="PTHR22916:SF51">
    <property type="entry name" value="GLYCOSYLTRANSFERASE EPSH-RELATED"/>
    <property type="match status" value="1"/>
</dbReference>
<dbReference type="SUPFAM" id="SSF53448">
    <property type="entry name" value="Nucleotide-diphospho-sugar transferases"/>
    <property type="match status" value="1"/>
</dbReference>
<dbReference type="Gene3D" id="1.10.10.10">
    <property type="entry name" value="Winged helix-like DNA-binding domain superfamily/Winged helix DNA-binding domain"/>
    <property type="match status" value="1"/>
</dbReference>
<dbReference type="InterPro" id="IPR036388">
    <property type="entry name" value="WH-like_DNA-bd_sf"/>
</dbReference>
<evidence type="ECO:0000313" key="5">
    <source>
        <dbReference type="EMBL" id="RRK31387.1"/>
    </source>
</evidence>
<keyword evidence="2 5" id="KW-0808">Transferase</keyword>
<dbReference type="InterPro" id="IPR029044">
    <property type="entry name" value="Nucleotide-diphossugar_trans"/>
</dbReference>
<dbReference type="InterPro" id="IPR001173">
    <property type="entry name" value="Glyco_trans_2-like"/>
</dbReference>
<dbReference type="CDD" id="cd00761">
    <property type="entry name" value="Glyco_tranf_GTA_type"/>
    <property type="match status" value="1"/>
</dbReference>
<feature type="domain" description="Glycosyltransferase 2-like" evidence="4">
    <location>
        <begin position="6"/>
        <end position="172"/>
    </location>
</feature>
<dbReference type="Pfam" id="PF00535">
    <property type="entry name" value="Glycos_transf_2"/>
    <property type="match status" value="1"/>
</dbReference>
<keyword evidence="1" id="KW-0328">Glycosyltransferase</keyword>
<keyword evidence="6" id="KW-1185">Reference proteome</keyword>
<evidence type="ECO:0000256" key="2">
    <source>
        <dbReference type="ARBA" id="ARBA00022679"/>
    </source>
</evidence>
<dbReference type="Proteomes" id="UP000274920">
    <property type="component" value="Unassembled WGS sequence"/>
</dbReference>
<evidence type="ECO:0000256" key="3">
    <source>
        <dbReference type="SAM" id="MobiDB-lite"/>
    </source>
</evidence>
<reference evidence="5" key="1">
    <citation type="submission" date="2018-10" db="EMBL/GenBank/DDBJ databases">
        <title>Schaedlerella arabinophila gen. nov. sp. nov., isolated from the mouse intestinal tract and comparative analysis with the genome of the closely related altered Schaedler flora strain ASF502.</title>
        <authorList>
            <person name="Miyake S."/>
            <person name="Soh M."/>
            <person name="Seedorf H."/>
        </authorList>
    </citation>
    <scope>NUCLEOTIDE SEQUENCE [LARGE SCALE GENOMIC DNA]</scope>
    <source>
        <strain evidence="5">DSM 106076</strain>
    </source>
</reference>
<feature type="region of interest" description="Disordered" evidence="3">
    <location>
        <begin position="381"/>
        <end position="409"/>
    </location>
</feature>
<proteinExistence type="predicted"/>
<dbReference type="PANTHER" id="PTHR22916">
    <property type="entry name" value="GLYCOSYLTRANSFERASE"/>
    <property type="match status" value="1"/>
</dbReference>
<dbReference type="InterPro" id="IPR036390">
    <property type="entry name" value="WH_DNA-bd_sf"/>
</dbReference>
<dbReference type="AlphaFoldDB" id="A0A426DEV2"/>
<dbReference type="EMBL" id="RHJS01000002">
    <property type="protein sequence ID" value="RRK31387.1"/>
    <property type="molecule type" value="Genomic_DNA"/>
</dbReference>
<accession>A0A426DEV2</accession>
<dbReference type="Gene3D" id="3.90.550.10">
    <property type="entry name" value="Spore Coat Polysaccharide Biosynthesis Protein SpsA, Chain A"/>
    <property type="match status" value="1"/>
</dbReference>
<comment type="caution">
    <text evidence="5">The sequence shown here is derived from an EMBL/GenBank/DDBJ whole genome shotgun (WGS) entry which is preliminary data.</text>
</comment>
<sequence length="483" mass="55071">MPPTVTIIVPIYNAEKHLPRCIDSILSQEYTDFELLLVNDGSTDSSGDICDGYAEKDSRIQVIHKENTGVSDSRNLAIDRARGTYLQFLDSDDWITPDATKLFVGAAEEHRCDLVIADFYRVVGERLSQKGDIEEDSVMTREAFASHMMENPADFYYGVLWNKLYRREIVDRYHLRMDASISWCEDFMFNLEYIRRGEVFYALQAPVYYYVKTKGSLASQGASITNTVKMKLMVFECYNHFYKQVLDEADYEKKRLQVYRFLVDAAGDGMVMPSILPGSKKLGEEHTKVCSEAIAGEGVLMDVYRDRKLLEYYLETAAKKNHLTVLEASLLLCLSQPHRITTRAELADFANISRRMLSLALQKLSARGLLKVEDIRRARPVSKGEGNADRAFAEQTADPQEMDRSSRSRRRQIKITLLPEADPVIEDLAAAQNDYDHARFRGFCEEELIQYAHLSAKIKENIQAVFARVSERTVNSSESFPAS</sequence>
<name>A0A426DEV2_9FIRM</name>
<gene>
    <name evidence="5" type="ORF">EBB54_08425</name>
</gene>
<protein>
    <submittedName>
        <fullName evidence="5">Glycosyltransferase</fullName>
    </submittedName>
</protein>
<evidence type="ECO:0000256" key="1">
    <source>
        <dbReference type="ARBA" id="ARBA00022676"/>
    </source>
</evidence>
<evidence type="ECO:0000313" key="6">
    <source>
        <dbReference type="Proteomes" id="UP000274920"/>
    </source>
</evidence>
<dbReference type="GO" id="GO:0016757">
    <property type="term" value="F:glycosyltransferase activity"/>
    <property type="evidence" value="ECO:0007669"/>
    <property type="project" value="UniProtKB-KW"/>
</dbReference>
<organism evidence="5 6">
    <name type="scientific">Schaedlerella arabinosiphila</name>
    <dbReference type="NCBI Taxonomy" id="2044587"/>
    <lineage>
        <taxon>Bacteria</taxon>
        <taxon>Bacillati</taxon>
        <taxon>Bacillota</taxon>
        <taxon>Clostridia</taxon>
        <taxon>Lachnospirales</taxon>
        <taxon>Lachnospiraceae</taxon>
        <taxon>Schaedlerella</taxon>
    </lineage>
</organism>